<organism evidence="1 2">
    <name type="scientific">Nonomuraea turkmeniaca</name>
    <dbReference type="NCBI Taxonomy" id="103838"/>
    <lineage>
        <taxon>Bacteria</taxon>
        <taxon>Bacillati</taxon>
        <taxon>Actinomycetota</taxon>
        <taxon>Actinomycetes</taxon>
        <taxon>Streptosporangiales</taxon>
        <taxon>Streptosporangiaceae</taxon>
        <taxon>Nonomuraea</taxon>
    </lineage>
</organism>
<keyword evidence="2" id="KW-1185">Reference proteome</keyword>
<comment type="caution">
    <text evidence="1">The sequence shown here is derived from an EMBL/GenBank/DDBJ whole genome shotgun (WGS) entry which is preliminary data.</text>
</comment>
<protein>
    <submittedName>
        <fullName evidence="1">Uncharacterized protein</fullName>
    </submittedName>
</protein>
<evidence type="ECO:0000313" key="2">
    <source>
        <dbReference type="Proteomes" id="UP000309128"/>
    </source>
</evidence>
<dbReference type="EMBL" id="VCKY01000129">
    <property type="protein sequence ID" value="TMR12777.1"/>
    <property type="molecule type" value="Genomic_DNA"/>
</dbReference>
<dbReference type="RefSeq" id="WP_138670350.1">
    <property type="nucleotide sequence ID" value="NZ_VCKY01000129.1"/>
</dbReference>
<gene>
    <name evidence="1" type="ORF">ETD86_31830</name>
</gene>
<sequence length="97" mass="10776">MTEVVCDAGFSLVLGGWVRRREEFFDALSLSATAEATAMKRLVIDFEAALARLVLSRQAEDQVDRTLEEFLVEDYVQHDPNVPGNGRAILAGRPTPR</sequence>
<reference evidence="1 2" key="1">
    <citation type="submission" date="2019-05" db="EMBL/GenBank/DDBJ databases">
        <title>Draft genome sequence of Nonomuraea turkmeniaca DSM 43926.</title>
        <authorList>
            <person name="Saricaoglu S."/>
            <person name="Isik K."/>
        </authorList>
    </citation>
    <scope>NUCLEOTIDE SEQUENCE [LARGE SCALE GENOMIC DNA]</scope>
    <source>
        <strain evidence="1 2">DSM 43926</strain>
    </source>
</reference>
<accession>A0A5S4F8K2</accession>
<dbReference type="OrthoDB" id="129343at2"/>
<dbReference type="AlphaFoldDB" id="A0A5S4F8K2"/>
<proteinExistence type="predicted"/>
<name>A0A5S4F8K2_9ACTN</name>
<dbReference type="Proteomes" id="UP000309128">
    <property type="component" value="Unassembled WGS sequence"/>
</dbReference>
<evidence type="ECO:0000313" key="1">
    <source>
        <dbReference type="EMBL" id="TMR12777.1"/>
    </source>
</evidence>